<accession>A0AAN3D9G1</accession>
<name>A0AAN3D9G1_BACO1</name>
<keyword evidence="1" id="KW-0472">Membrane</keyword>
<reference evidence="2 3" key="1">
    <citation type="submission" date="2007-03" db="EMBL/GenBank/DDBJ databases">
        <authorList>
            <person name="Fulton L."/>
            <person name="Clifton S."/>
            <person name="Fulton B."/>
            <person name="Xu J."/>
            <person name="Minx P."/>
            <person name="Pepin K.H."/>
            <person name="Johnson M."/>
            <person name="Thiruvilangam P."/>
            <person name="Bhonagiri V."/>
            <person name="Nash W.E."/>
            <person name="Mardis E.R."/>
            <person name="Wilson R.K."/>
        </authorList>
    </citation>
    <scope>NUCLEOTIDE SEQUENCE [LARGE SCALE GENOMIC DNA]</scope>
    <source>
        <strain evidence="3">ATCC 8483 / DSM 1896 / JCM 5824 / BCRC 10623 / CCUG 4943 / NCTC 11153</strain>
    </source>
</reference>
<keyword evidence="1" id="KW-0812">Transmembrane</keyword>
<comment type="caution">
    <text evidence="2">The sequence shown here is derived from an EMBL/GenBank/DDBJ whole genome shotgun (WGS) entry which is preliminary data.</text>
</comment>
<dbReference type="Proteomes" id="UP000005475">
    <property type="component" value="Unassembled WGS sequence"/>
</dbReference>
<evidence type="ECO:0000313" key="2">
    <source>
        <dbReference type="EMBL" id="EDO11915.1"/>
    </source>
</evidence>
<protein>
    <submittedName>
        <fullName evidence="2">Uncharacterized protein</fullName>
    </submittedName>
</protein>
<evidence type="ECO:0000256" key="1">
    <source>
        <dbReference type="SAM" id="Phobius"/>
    </source>
</evidence>
<feature type="transmembrane region" description="Helical" evidence="1">
    <location>
        <begin position="42"/>
        <end position="65"/>
    </location>
</feature>
<proteinExistence type="predicted"/>
<evidence type="ECO:0000313" key="3">
    <source>
        <dbReference type="Proteomes" id="UP000005475"/>
    </source>
</evidence>
<feature type="transmembrane region" description="Helical" evidence="1">
    <location>
        <begin position="103"/>
        <end position="129"/>
    </location>
</feature>
<keyword evidence="1" id="KW-1133">Transmembrane helix</keyword>
<feature type="transmembrane region" description="Helical" evidence="1">
    <location>
        <begin position="71"/>
        <end position="91"/>
    </location>
</feature>
<sequence>MFPDGNSSPAQRLSIKKMKKRGYNLTEKHSNMVNISKTKRNFIWWHTLFAVISGALGAVILHFALPGHYFGGYPFIPIYFYFFGLFSIYAFDACRRHAPQRMLLLYLATKMIKMILSLILVLIYCLAVREEARAFLLTFILFYLIYLVFETWFFFSFELNQKRKKKNKKKNRNSCIT</sequence>
<dbReference type="EMBL" id="AAXF02000048">
    <property type="protein sequence ID" value="EDO11915.1"/>
    <property type="molecule type" value="Genomic_DNA"/>
</dbReference>
<reference evidence="3" key="2">
    <citation type="submission" date="2007-04" db="EMBL/GenBank/DDBJ databases">
        <title>Draft genome sequence of Bacteroides ovatus (ATCC 8483).</title>
        <authorList>
            <person name="Sudarsanam P."/>
            <person name="Ley R."/>
            <person name="Guruge J."/>
            <person name="Turnbaugh P.J."/>
            <person name="Mahowald M."/>
            <person name="Liep D."/>
            <person name="Gordon J."/>
        </authorList>
    </citation>
    <scope>NUCLEOTIDE SEQUENCE [LARGE SCALE GENOMIC DNA]</scope>
    <source>
        <strain evidence="3">ATCC 8483 / DSM 1896 / JCM 5824 / BCRC 10623 / CCUG 4943 / NCTC 11153</strain>
    </source>
</reference>
<gene>
    <name evidence="2" type="ORF">BACOVA_02415</name>
</gene>
<dbReference type="AlphaFoldDB" id="A0AAN3D9G1"/>
<feature type="transmembrane region" description="Helical" evidence="1">
    <location>
        <begin position="135"/>
        <end position="159"/>
    </location>
</feature>
<organism evidence="2 3">
    <name type="scientific">Bacteroides ovatus (strain ATCC 8483 / DSM 1896 / JCM 5824 / BCRC 10623 / CCUG 4943 / NCTC 11153)</name>
    <dbReference type="NCBI Taxonomy" id="411476"/>
    <lineage>
        <taxon>Bacteria</taxon>
        <taxon>Pseudomonadati</taxon>
        <taxon>Bacteroidota</taxon>
        <taxon>Bacteroidia</taxon>
        <taxon>Bacteroidales</taxon>
        <taxon>Bacteroidaceae</taxon>
        <taxon>Bacteroides</taxon>
    </lineage>
</organism>